<comment type="caution">
    <text evidence="1">The sequence shown here is derived from an EMBL/GenBank/DDBJ whole genome shotgun (WGS) entry which is preliminary data.</text>
</comment>
<keyword evidence="2" id="KW-1185">Reference proteome</keyword>
<organism evidence="1 2">
    <name type="scientific">Roseateles agri</name>
    <dbReference type="NCBI Taxonomy" id="3098619"/>
    <lineage>
        <taxon>Bacteria</taxon>
        <taxon>Pseudomonadati</taxon>
        <taxon>Pseudomonadota</taxon>
        <taxon>Betaproteobacteria</taxon>
        <taxon>Burkholderiales</taxon>
        <taxon>Sphaerotilaceae</taxon>
        <taxon>Roseateles</taxon>
    </lineage>
</organism>
<gene>
    <name evidence="1" type="ORF">SNE35_27070</name>
</gene>
<accession>A0ABU5DPE3</accession>
<reference evidence="1 2" key="1">
    <citation type="submission" date="2023-11" db="EMBL/GenBank/DDBJ databases">
        <title>Paucibacter sp. nov., isolated from fresh soil in Korea.</title>
        <authorList>
            <person name="Le N.T.T."/>
        </authorList>
    </citation>
    <scope>NUCLEOTIDE SEQUENCE [LARGE SCALE GENOMIC DNA]</scope>
    <source>
        <strain evidence="1 2">R3-3</strain>
    </source>
</reference>
<proteinExistence type="predicted"/>
<evidence type="ECO:0000313" key="2">
    <source>
        <dbReference type="Proteomes" id="UP001285263"/>
    </source>
</evidence>
<name>A0ABU5DPE3_9BURK</name>
<sequence>MTTNLQAPRVLFIGQQPETVDFSDPALPPGFDAAKIHAGIAIGMQQMIDRGWAAELCLVQPDASASEAVKQRLASTSYDCVVIGGGIRIPPKSLLLFEQLINAVHVAAPSTRLAFNTTPQDTADAAARWLSVR</sequence>
<dbReference type="Proteomes" id="UP001285263">
    <property type="component" value="Unassembled WGS sequence"/>
</dbReference>
<evidence type="ECO:0000313" key="1">
    <source>
        <dbReference type="EMBL" id="MDY0748192.1"/>
    </source>
</evidence>
<dbReference type="RefSeq" id="WP_320426154.1">
    <property type="nucleotide sequence ID" value="NZ_JAXCLA010000009.1"/>
</dbReference>
<protein>
    <submittedName>
        <fullName evidence="1">Uncharacterized protein</fullName>
    </submittedName>
</protein>
<dbReference type="EMBL" id="JAXCLA010000009">
    <property type="protein sequence ID" value="MDY0748192.1"/>
    <property type="molecule type" value="Genomic_DNA"/>
</dbReference>